<dbReference type="GO" id="GO:0008270">
    <property type="term" value="F:zinc ion binding"/>
    <property type="evidence" value="ECO:0007669"/>
    <property type="project" value="UniProtKB-KW"/>
</dbReference>
<evidence type="ECO:0000313" key="4">
    <source>
        <dbReference type="EMBL" id="KAK2160199.1"/>
    </source>
</evidence>
<keyword evidence="5" id="KW-1185">Reference proteome</keyword>
<organism evidence="4 5">
    <name type="scientific">Paralvinella palmiformis</name>
    <dbReference type="NCBI Taxonomy" id="53620"/>
    <lineage>
        <taxon>Eukaryota</taxon>
        <taxon>Metazoa</taxon>
        <taxon>Spiralia</taxon>
        <taxon>Lophotrochozoa</taxon>
        <taxon>Annelida</taxon>
        <taxon>Polychaeta</taxon>
        <taxon>Sedentaria</taxon>
        <taxon>Canalipalpata</taxon>
        <taxon>Terebellida</taxon>
        <taxon>Terebelliformia</taxon>
        <taxon>Alvinellidae</taxon>
        <taxon>Paralvinella</taxon>
    </lineage>
</organism>
<dbReference type="CDD" id="cd05819">
    <property type="entry name" value="NHL"/>
    <property type="match status" value="1"/>
</dbReference>
<dbReference type="InterPro" id="IPR001258">
    <property type="entry name" value="NHL_repeat"/>
</dbReference>
<name>A0AAD9JWB5_9ANNE</name>
<evidence type="ECO:0000256" key="1">
    <source>
        <dbReference type="ARBA" id="ARBA00022737"/>
    </source>
</evidence>
<evidence type="ECO:0000256" key="3">
    <source>
        <dbReference type="SAM" id="MobiDB-lite"/>
    </source>
</evidence>
<dbReference type="PANTHER" id="PTHR24104">
    <property type="entry name" value="E3 UBIQUITIN-PROTEIN LIGASE NHLRC1-RELATED"/>
    <property type="match status" value="1"/>
</dbReference>
<protein>
    <submittedName>
        <fullName evidence="4">Uncharacterized protein</fullName>
    </submittedName>
</protein>
<evidence type="ECO:0000256" key="2">
    <source>
        <dbReference type="PROSITE-ProRule" id="PRU00504"/>
    </source>
</evidence>
<feature type="repeat" description="NHL" evidence="2">
    <location>
        <begin position="429"/>
        <end position="472"/>
    </location>
</feature>
<feature type="repeat" description="NHL" evidence="2">
    <location>
        <begin position="337"/>
        <end position="380"/>
    </location>
</feature>
<reference evidence="4" key="1">
    <citation type="journal article" date="2023" name="Mol. Biol. Evol.">
        <title>Third-Generation Sequencing Reveals the Adaptive Role of the Epigenome in Three Deep-Sea Polychaetes.</title>
        <authorList>
            <person name="Perez M."/>
            <person name="Aroh O."/>
            <person name="Sun Y."/>
            <person name="Lan Y."/>
            <person name="Juniper S.K."/>
            <person name="Young C.R."/>
            <person name="Angers B."/>
            <person name="Qian P.Y."/>
        </authorList>
    </citation>
    <scope>NUCLEOTIDE SEQUENCE</scope>
    <source>
        <strain evidence="4">P08H-3</strain>
    </source>
</reference>
<evidence type="ECO:0000313" key="5">
    <source>
        <dbReference type="Proteomes" id="UP001208570"/>
    </source>
</evidence>
<sequence length="517" mass="57206">MTSLQCMNTPEEIDVNSLINSAQNFADDLYNDPTNDLAHDKVYIFQGGFRHHNFYQFDQRQFFTTSIPGYWSLDTIGYVYVPSACVNGEECKLHLALHGCQQGRQNLGTTFATQTGYREVAELNNIIVLFPQAISTPSNPYGCWDWWGYNTYIPQYVYDNPKSYSNFLPNESDESSSRAPPPIPNRSSTQSRDSYATSSGASRRTSSNIGMGANESASETEWQQTVPPIGDGKRISWANEPRIYVDCKSEQNNMLDYPCAVAISPVDGSIYVTDVSRCEVIRISPDGQLLGLFGSRGVGNGQFEEPRGIAVTSSGRVIVSDAKNSCIQLFEAHGQFIRKFGSFGHGRGQFHGPAGLCCPDDNTLYVADQFNNRIQKCSLDGRFTETFGMEGTVVGNLRRPTDVAVNSDGHIFVVDSNNNRIQVWKPDQIQVIGTNGSGKGQFNHPISLAIDCRGLLVIADELNFRVQVLRETGEFVRSFGKRGDDVGEFDQLAGVAISPLDNGIVVIDSYNRTIQIF</sequence>
<feature type="repeat" description="NHL" evidence="2">
    <location>
        <begin position="290"/>
        <end position="333"/>
    </location>
</feature>
<dbReference type="PROSITE" id="PS51125">
    <property type="entry name" value="NHL"/>
    <property type="match status" value="5"/>
</dbReference>
<dbReference type="SUPFAM" id="SSF101898">
    <property type="entry name" value="NHL repeat"/>
    <property type="match status" value="1"/>
</dbReference>
<gene>
    <name evidence="4" type="ORF">LSH36_138g07011</name>
</gene>
<feature type="repeat" description="NHL" evidence="2">
    <location>
        <begin position="476"/>
        <end position="517"/>
    </location>
</feature>
<keyword evidence="1" id="KW-0677">Repeat</keyword>
<feature type="compositionally biased region" description="Polar residues" evidence="3">
    <location>
        <begin position="215"/>
        <end position="226"/>
    </location>
</feature>
<feature type="region of interest" description="Disordered" evidence="3">
    <location>
        <begin position="168"/>
        <end position="234"/>
    </location>
</feature>
<dbReference type="InterPro" id="IPR029058">
    <property type="entry name" value="AB_hydrolase_fold"/>
</dbReference>
<dbReference type="AlphaFoldDB" id="A0AAD9JWB5"/>
<dbReference type="Pfam" id="PF01436">
    <property type="entry name" value="NHL"/>
    <property type="match status" value="2"/>
</dbReference>
<comment type="caution">
    <text evidence="4">The sequence shown here is derived from an EMBL/GenBank/DDBJ whole genome shotgun (WGS) entry which is preliminary data.</text>
</comment>
<accession>A0AAD9JWB5</accession>
<dbReference type="InterPro" id="IPR011042">
    <property type="entry name" value="6-blade_b-propeller_TolB-like"/>
</dbReference>
<dbReference type="EMBL" id="JAODUP010000138">
    <property type="protein sequence ID" value="KAK2160199.1"/>
    <property type="molecule type" value="Genomic_DNA"/>
</dbReference>
<dbReference type="Gene3D" id="3.40.50.1820">
    <property type="entry name" value="alpha/beta hydrolase"/>
    <property type="match status" value="1"/>
</dbReference>
<proteinExistence type="predicted"/>
<dbReference type="PANTHER" id="PTHR24104:SF25">
    <property type="entry name" value="PROTEIN LIN-41"/>
    <property type="match status" value="1"/>
</dbReference>
<feature type="repeat" description="NHL" evidence="2">
    <location>
        <begin position="395"/>
        <end position="427"/>
    </location>
</feature>
<dbReference type="SUPFAM" id="SSF53474">
    <property type="entry name" value="alpha/beta-Hydrolases"/>
    <property type="match status" value="1"/>
</dbReference>
<dbReference type="Gene3D" id="2.120.10.30">
    <property type="entry name" value="TolB, C-terminal domain"/>
    <property type="match status" value="3"/>
</dbReference>
<dbReference type="Proteomes" id="UP001208570">
    <property type="component" value="Unassembled WGS sequence"/>
</dbReference>
<feature type="compositionally biased region" description="Low complexity" evidence="3">
    <location>
        <begin position="194"/>
        <end position="207"/>
    </location>
</feature>
<dbReference type="InterPro" id="IPR050952">
    <property type="entry name" value="TRIM-NHL_E3_ligases"/>
</dbReference>